<sequence length="127" mass="13839">MNQDSPDVDEDKKEDIGKFLQGEEEGEIVVGDTLSVAVDGVEGVGGVRAWHNPFVVGLMQVLIDEGVVKAAVDPVDEEVGEDDEERELEVVVERKGSVFEVVVHFCIPADLEEEDGSCEDGHDWEGD</sequence>
<protein>
    <submittedName>
        <fullName evidence="1">Uncharacterized protein</fullName>
    </submittedName>
</protein>
<organism evidence="1 2">
    <name type="scientific">Ajellomyces capsulatus (strain H143)</name>
    <name type="common">Darling's disease fungus</name>
    <name type="synonym">Histoplasma capsulatum</name>
    <dbReference type="NCBI Taxonomy" id="544712"/>
    <lineage>
        <taxon>Eukaryota</taxon>
        <taxon>Fungi</taxon>
        <taxon>Dikarya</taxon>
        <taxon>Ascomycota</taxon>
        <taxon>Pezizomycotina</taxon>
        <taxon>Eurotiomycetes</taxon>
        <taxon>Eurotiomycetidae</taxon>
        <taxon>Onygenales</taxon>
        <taxon>Ajellomycetaceae</taxon>
        <taxon>Histoplasma</taxon>
    </lineage>
</organism>
<gene>
    <name evidence="1" type="ORF">HCDG_05150</name>
</gene>
<dbReference type="AlphaFoldDB" id="C6HGQ9"/>
<name>C6HGQ9_AJECH</name>
<evidence type="ECO:0000313" key="1">
    <source>
        <dbReference type="EMBL" id="EER40561.1"/>
    </source>
</evidence>
<dbReference type="VEuPathDB" id="FungiDB:HCDG_05150"/>
<evidence type="ECO:0000313" key="2">
    <source>
        <dbReference type="Proteomes" id="UP000002624"/>
    </source>
</evidence>
<proteinExistence type="predicted"/>
<accession>C6HGQ9</accession>
<dbReference type="Proteomes" id="UP000002624">
    <property type="component" value="Unassembled WGS sequence"/>
</dbReference>
<dbReference type="HOGENOM" id="CLU_1969932_0_0_1"/>
<reference evidence="2" key="1">
    <citation type="submission" date="2009-05" db="EMBL/GenBank/DDBJ databases">
        <title>The genome sequence of Ajellomyces capsulatus strain H143.</title>
        <authorList>
            <person name="Champion M."/>
            <person name="Cuomo C.A."/>
            <person name="Ma L.-J."/>
            <person name="Henn M.R."/>
            <person name="Sil A."/>
            <person name="Goldman B."/>
            <person name="Young S.K."/>
            <person name="Kodira C.D."/>
            <person name="Zeng Q."/>
            <person name="Koehrsen M."/>
            <person name="Alvarado L."/>
            <person name="Berlin A.M."/>
            <person name="Borenstein D."/>
            <person name="Chen Z."/>
            <person name="Engels R."/>
            <person name="Freedman E."/>
            <person name="Gellesch M."/>
            <person name="Goldberg J."/>
            <person name="Griggs A."/>
            <person name="Gujja S."/>
            <person name="Heiman D.I."/>
            <person name="Hepburn T.A."/>
            <person name="Howarth C."/>
            <person name="Jen D."/>
            <person name="Larson L."/>
            <person name="Lewis B."/>
            <person name="Mehta T."/>
            <person name="Park D."/>
            <person name="Pearson M."/>
            <person name="Roberts A."/>
            <person name="Saif S."/>
            <person name="Shea T.D."/>
            <person name="Shenoy N."/>
            <person name="Sisk P."/>
            <person name="Stolte C."/>
            <person name="Sykes S."/>
            <person name="Walk T."/>
            <person name="White J."/>
            <person name="Yandava C."/>
            <person name="Klein B."/>
            <person name="McEwen J.G."/>
            <person name="Puccia R."/>
            <person name="Goldman G.H."/>
            <person name="Felipe M.S."/>
            <person name="Nino-Vega G."/>
            <person name="San-Blas G."/>
            <person name="Taylor J.W."/>
            <person name="Mendoza L."/>
            <person name="Galagan J.E."/>
            <person name="Nusbaum C."/>
            <person name="Birren B.W."/>
        </authorList>
    </citation>
    <scope>NUCLEOTIDE SEQUENCE [LARGE SCALE GENOMIC DNA]</scope>
    <source>
        <strain evidence="2">H143</strain>
    </source>
</reference>
<dbReference type="EMBL" id="GG692426">
    <property type="protein sequence ID" value="EER40561.1"/>
    <property type="molecule type" value="Genomic_DNA"/>
</dbReference>